<feature type="binding site" evidence="5">
    <location>
        <position position="223"/>
    </location>
    <ligand>
        <name>dimethylallyl diphosphate</name>
        <dbReference type="ChEBI" id="CHEBI:57623"/>
    </ligand>
</feature>
<comment type="function">
    <text evidence="5">Catalyzes the conversion of 1-hydroxy-2-methyl-2-(E)-butenyl 4-diphosphate (HMBPP) into a mixture of isopentenyl diphosphate (IPP) and dimethylallyl diphosphate (DMAPP). Acts in the terminal step of the DOXP/MEP pathway for isoprenoid precursor biosynthesis.</text>
</comment>
<dbReference type="NCBIfam" id="NF002187">
    <property type="entry name" value="PRK01045.1-1"/>
    <property type="match status" value="1"/>
</dbReference>
<keyword evidence="3 5" id="KW-0408">Iron</keyword>
<feature type="active site" description="Proton donor" evidence="5">
    <location>
        <position position="129"/>
    </location>
</feature>
<dbReference type="eggNOG" id="COG0761">
    <property type="taxonomic scope" value="Bacteria"/>
</dbReference>
<evidence type="ECO:0000256" key="2">
    <source>
        <dbReference type="ARBA" id="ARBA00022723"/>
    </source>
</evidence>
<feature type="binding site" evidence="5">
    <location>
        <position position="225"/>
    </location>
    <ligand>
        <name>isopentenyl diphosphate</name>
        <dbReference type="ChEBI" id="CHEBI:128769"/>
    </ligand>
</feature>
<protein>
    <recommendedName>
        <fullName evidence="5">4-hydroxy-3-methylbut-2-enyl diphosphate reductase</fullName>
        <shortName evidence="5">HMBPP reductase</shortName>
        <ecNumber evidence="5">1.17.7.4</ecNumber>
    </recommendedName>
</protein>
<feature type="binding site" evidence="5">
    <location>
        <position position="43"/>
    </location>
    <ligand>
        <name>dimethylallyl diphosphate</name>
        <dbReference type="ChEBI" id="CHEBI:57623"/>
    </ligand>
</feature>
<evidence type="ECO:0000313" key="6">
    <source>
        <dbReference type="EMBL" id="KXI10801.1"/>
    </source>
</evidence>
<feature type="binding site" evidence="5">
    <location>
        <position position="225"/>
    </location>
    <ligand>
        <name>(2E)-4-hydroxy-3-methylbut-2-enyl diphosphate</name>
        <dbReference type="ChEBI" id="CHEBI:128753"/>
    </ligand>
</feature>
<feature type="binding site" evidence="5">
    <location>
        <position position="43"/>
    </location>
    <ligand>
        <name>isopentenyl diphosphate</name>
        <dbReference type="ChEBI" id="CHEBI:128769"/>
    </ligand>
</feature>
<dbReference type="GO" id="GO:0016114">
    <property type="term" value="P:terpenoid biosynthetic process"/>
    <property type="evidence" value="ECO:0007669"/>
    <property type="project" value="UniProtKB-UniRule"/>
</dbReference>
<name>A0A135YN68_9FIRM</name>
<dbReference type="UniPathway" id="UPA00059">
    <property type="reaction ID" value="UER00105"/>
</dbReference>
<dbReference type="EC" id="1.17.7.4" evidence="5"/>
<dbReference type="EMBL" id="LSQZ01000085">
    <property type="protein sequence ID" value="KXI10801.1"/>
    <property type="molecule type" value="Genomic_DNA"/>
</dbReference>
<evidence type="ECO:0000256" key="1">
    <source>
        <dbReference type="ARBA" id="ARBA00022485"/>
    </source>
</evidence>
<feature type="binding site" evidence="5">
    <location>
        <position position="266"/>
    </location>
    <ligand>
        <name>isopentenyl diphosphate</name>
        <dbReference type="ChEBI" id="CHEBI:128769"/>
    </ligand>
</feature>
<feature type="binding site" evidence="5">
    <location>
        <position position="266"/>
    </location>
    <ligand>
        <name>(2E)-4-hydroxy-3-methylbut-2-enyl diphosphate</name>
        <dbReference type="ChEBI" id="CHEBI:128753"/>
    </ligand>
</feature>
<feature type="binding site" evidence="5">
    <location>
        <position position="77"/>
    </location>
    <ligand>
        <name>isopentenyl diphosphate</name>
        <dbReference type="ChEBI" id="CHEBI:128769"/>
    </ligand>
</feature>
<comment type="catalytic activity">
    <reaction evidence="5">
        <text>isopentenyl diphosphate + 2 oxidized [2Fe-2S]-[ferredoxin] + H2O = (2E)-4-hydroxy-3-methylbut-2-enyl diphosphate + 2 reduced [2Fe-2S]-[ferredoxin] + 2 H(+)</text>
        <dbReference type="Rhea" id="RHEA:24488"/>
        <dbReference type="Rhea" id="RHEA-COMP:10000"/>
        <dbReference type="Rhea" id="RHEA-COMP:10001"/>
        <dbReference type="ChEBI" id="CHEBI:15377"/>
        <dbReference type="ChEBI" id="CHEBI:15378"/>
        <dbReference type="ChEBI" id="CHEBI:33737"/>
        <dbReference type="ChEBI" id="CHEBI:33738"/>
        <dbReference type="ChEBI" id="CHEBI:128753"/>
        <dbReference type="ChEBI" id="CHEBI:128769"/>
        <dbReference type="EC" id="1.17.7.4"/>
    </reaction>
</comment>
<dbReference type="NCBIfam" id="TIGR00216">
    <property type="entry name" value="ispH_lytB"/>
    <property type="match status" value="1"/>
</dbReference>
<dbReference type="PATRIC" id="fig|1261.5.peg.1549"/>
<feature type="binding site" evidence="5">
    <location>
        <position position="167"/>
    </location>
    <ligand>
        <name>(2E)-4-hydroxy-3-methylbut-2-enyl diphosphate</name>
        <dbReference type="ChEBI" id="CHEBI:128753"/>
    </ligand>
</feature>
<feature type="binding site" evidence="5">
    <location>
        <position position="225"/>
    </location>
    <ligand>
        <name>dimethylallyl diphosphate</name>
        <dbReference type="ChEBI" id="CHEBI:57623"/>
    </ligand>
</feature>
<dbReference type="GO" id="GO:0050992">
    <property type="term" value="P:dimethylallyl diphosphate biosynthetic process"/>
    <property type="evidence" value="ECO:0007669"/>
    <property type="project" value="UniProtKB-UniRule"/>
</dbReference>
<evidence type="ECO:0000313" key="7">
    <source>
        <dbReference type="Proteomes" id="UP000070326"/>
    </source>
</evidence>
<dbReference type="PANTHER" id="PTHR30426">
    <property type="entry name" value="4-HYDROXY-3-METHYLBUT-2-ENYL DIPHOSPHATE REDUCTASE"/>
    <property type="match status" value="1"/>
</dbReference>
<feature type="binding site" evidence="5">
    <location>
        <position position="266"/>
    </location>
    <ligand>
        <name>dimethylallyl diphosphate</name>
        <dbReference type="ChEBI" id="CHEBI:57623"/>
    </ligand>
</feature>
<dbReference type="Gene3D" id="3.40.1010.20">
    <property type="entry name" value="4-hydroxy-3-methylbut-2-enyl diphosphate reductase, catalytic domain"/>
    <property type="match status" value="2"/>
</dbReference>
<feature type="binding site" evidence="5">
    <location>
        <position position="224"/>
    </location>
    <ligand>
        <name>dimethylallyl diphosphate</name>
        <dbReference type="ChEBI" id="CHEBI:57623"/>
    </ligand>
</feature>
<proteinExistence type="inferred from homology"/>
<keyword evidence="1 5" id="KW-0004">4Fe-4S</keyword>
<dbReference type="CDD" id="cd13944">
    <property type="entry name" value="lytB_ispH"/>
    <property type="match status" value="1"/>
</dbReference>
<gene>
    <name evidence="5" type="primary">ispH</name>
    <name evidence="6" type="ORF">HMPREF3195_01543</name>
</gene>
<reference evidence="6 7" key="1">
    <citation type="submission" date="2016-02" db="EMBL/GenBank/DDBJ databases">
        <authorList>
            <person name="Wen L."/>
            <person name="He K."/>
            <person name="Yang H."/>
        </authorList>
    </citation>
    <scope>NUCLEOTIDE SEQUENCE [LARGE SCALE GENOMIC DNA]</scope>
    <source>
        <strain evidence="6 7">MJR8628A</strain>
    </source>
</reference>
<organism evidence="6 7">
    <name type="scientific">Peptostreptococcus anaerobius</name>
    <dbReference type="NCBI Taxonomy" id="1261"/>
    <lineage>
        <taxon>Bacteria</taxon>
        <taxon>Bacillati</taxon>
        <taxon>Bacillota</taxon>
        <taxon>Clostridia</taxon>
        <taxon>Peptostreptococcales</taxon>
        <taxon>Peptostreptococcaceae</taxon>
        <taxon>Peptostreptococcus</taxon>
    </lineage>
</organism>
<dbReference type="PANTHER" id="PTHR30426:SF0">
    <property type="entry name" value="4-HYDROXY-3-METHYLBUT-2-ENYL DIPHOSPHATE REDUCTASE"/>
    <property type="match status" value="1"/>
</dbReference>
<keyword evidence="5" id="KW-0414">Isoprene biosynthesis</keyword>
<feature type="binding site" evidence="5">
    <location>
        <position position="77"/>
    </location>
    <ligand>
        <name>(2E)-4-hydroxy-3-methylbut-2-enyl diphosphate</name>
        <dbReference type="ChEBI" id="CHEBI:128753"/>
    </ligand>
</feature>
<comment type="similarity">
    <text evidence="5">Belongs to the IspH family.</text>
</comment>
<feature type="binding site" evidence="5">
    <location>
        <position position="77"/>
    </location>
    <ligand>
        <name>dimethylallyl diphosphate</name>
        <dbReference type="ChEBI" id="CHEBI:57623"/>
    </ligand>
</feature>
<feature type="binding site" evidence="5">
    <location>
        <position position="127"/>
    </location>
    <ligand>
        <name>dimethylallyl diphosphate</name>
        <dbReference type="ChEBI" id="CHEBI:57623"/>
    </ligand>
</feature>
<dbReference type="Gene3D" id="3.40.50.11270">
    <property type="match status" value="1"/>
</dbReference>
<dbReference type="STRING" id="1261.HMPREF3195_01543"/>
<dbReference type="UniPathway" id="UPA00056">
    <property type="reaction ID" value="UER00097"/>
</dbReference>
<feature type="binding site" evidence="5">
    <location>
        <position position="223"/>
    </location>
    <ligand>
        <name>(2E)-4-hydroxy-3-methylbut-2-enyl diphosphate</name>
        <dbReference type="ChEBI" id="CHEBI:128753"/>
    </ligand>
</feature>
<dbReference type="GO" id="GO:0019288">
    <property type="term" value="P:isopentenyl diphosphate biosynthetic process, methylerythritol 4-phosphate pathway"/>
    <property type="evidence" value="ECO:0007669"/>
    <property type="project" value="UniProtKB-UniRule"/>
</dbReference>
<evidence type="ECO:0000256" key="4">
    <source>
        <dbReference type="ARBA" id="ARBA00023014"/>
    </source>
</evidence>
<dbReference type="HAMAP" id="MF_00191">
    <property type="entry name" value="IspH"/>
    <property type="match status" value="1"/>
</dbReference>
<feature type="binding site" evidence="5">
    <location>
        <position position="43"/>
    </location>
    <ligand>
        <name>(2E)-4-hydroxy-3-methylbut-2-enyl diphosphate</name>
        <dbReference type="ChEBI" id="CHEBI:128753"/>
    </ligand>
</feature>
<feature type="binding site" evidence="5">
    <location>
        <position position="99"/>
    </location>
    <ligand>
        <name>[4Fe-4S] cluster</name>
        <dbReference type="ChEBI" id="CHEBI:49883"/>
    </ligand>
</feature>
<feature type="binding site" evidence="5">
    <location>
        <position position="13"/>
    </location>
    <ligand>
        <name>[4Fe-4S] cluster</name>
        <dbReference type="ChEBI" id="CHEBI:49883"/>
    </ligand>
</feature>
<evidence type="ECO:0000256" key="3">
    <source>
        <dbReference type="ARBA" id="ARBA00023004"/>
    </source>
</evidence>
<dbReference type="GO" id="GO:0051745">
    <property type="term" value="F:4-hydroxy-3-methylbut-2-enyl diphosphate reductase activity"/>
    <property type="evidence" value="ECO:0007669"/>
    <property type="project" value="UniProtKB-UniRule"/>
</dbReference>
<feature type="binding site" evidence="5">
    <location>
        <position position="127"/>
    </location>
    <ligand>
        <name>(2E)-4-hydroxy-3-methylbut-2-enyl diphosphate</name>
        <dbReference type="ChEBI" id="CHEBI:128753"/>
    </ligand>
</feature>
<dbReference type="GO" id="GO:0046872">
    <property type="term" value="F:metal ion binding"/>
    <property type="evidence" value="ECO:0007669"/>
    <property type="project" value="UniProtKB-KW"/>
</dbReference>
<keyword evidence="5" id="KW-0560">Oxidoreductase</keyword>
<keyword evidence="2 5" id="KW-0479">Metal-binding</keyword>
<feature type="binding site" evidence="5">
    <location>
        <position position="195"/>
    </location>
    <ligand>
        <name>[4Fe-4S] cluster</name>
        <dbReference type="ChEBI" id="CHEBI:49883"/>
    </ligand>
</feature>
<comment type="pathway">
    <text evidence="5">Isoprenoid biosynthesis; dimethylallyl diphosphate biosynthesis; dimethylallyl diphosphate from (2E)-4-hydroxy-3-methylbutenyl diphosphate: step 1/1.</text>
</comment>
<dbReference type="InterPro" id="IPR003451">
    <property type="entry name" value="LytB/IspH"/>
</dbReference>
<comment type="cofactor">
    <cofactor evidence="5">
        <name>[4Fe-4S] cluster</name>
        <dbReference type="ChEBI" id="CHEBI:49883"/>
    </cofactor>
    <text evidence="5">Binds 1 [4Fe-4S] cluster per subunit.</text>
</comment>
<dbReference type="RefSeq" id="WP_061101971.1">
    <property type="nucleotide sequence ID" value="NZ_JAQMMT010000001.1"/>
</dbReference>
<dbReference type="Proteomes" id="UP000070326">
    <property type="component" value="Unassembled WGS sequence"/>
</dbReference>
<comment type="catalytic activity">
    <reaction evidence="5">
        <text>dimethylallyl diphosphate + 2 oxidized [2Fe-2S]-[ferredoxin] + H2O = (2E)-4-hydroxy-3-methylbut-2-enyl diphosphate + 2 reduced [2Fe-2S]-[ferredoxin] + 2 H(+)</text>
        <dbReference type="Rhea" id="RHEA:24825"/>
        <dbReference type="Rhea" id="RHEA-COMP:10000"/>
        <dbReference type="Rhea" id="RHEA-COMP:10001"/>
        <dbReference type="ChEBI" id="CHEBI:15377"/>
        <dbReference type="ChEBI" id="CHEBI:15378"/>
        <dbReference type="ChEBI" id="CHEBI:33737"/>
        <dbReference type="ChEBI" id="CHEBI:33738"/>
        <dbReference type="ChEBI" id="CHEBI:57623"/>
        <dbReference type="ChEBI" id="CHEBI:128753"/>
        <dbReference type="EC" id="1.17.7.4"/>
    </reaction>
</comment>
<evidence type="ECO:0000256" key="5">
    <source>
        <dbReference type="HAMAP-Rule" id="MF_00191"/>
    </source>
</evidence>
<feature type="binding site" evidence="5">
    <location>
        <position position="127"/>
    </location>
    <ligand>
        <name>isopentenyl diphosphate</name>
        <dbReference type="ChEBI" id="CHEBI:128769"/>
    </ligand>
</feature>
<dbReference type="AlphaFoldDB" id="A0A135YN68"/>
<feature type="binding site" evidence="5">
    <location>
        <position position="223"/>
    </location>
    <ligand>
        <name>isopentenyl diphosphate</name>
        <dbReference type="ChEBI" id="CHEBI:128769"/>
    </ligand>
</feature>
<accession>A0A135YN68</accession>
<feature type="binding site" evidence="5">
    <location>
        <position position="224"/>
    </location>
    <ligand>
        <name>(2E)-4-hydroxy-3-methylbut-2-enyl diphosphate</name>
        <dbReference type="ChEBI" id="CHEBI:128753"/>
    </ligand>
</feature>
<dbReference type="Pfam" id="PF02401">
    <property type="entry name" value="LYTB"/>
    <property type="match status" value="1"/>
</dbReference>
<comment type="caution">
    <text evidence="6">The sequence shown here is derived from an EMBL/GenBank/DDBJ whole genome shotgun (WGS) entry which is preliminary data.</text>
</comment>
<feature type="binding site" evidence="5">
    <location>
        <position position="224"/>
    </location>
    <ligand>
        <name>isopentenyl diphosphate</name>
        <dbReference type="ChEBI" id="CHEBI:128769"/>
    </ligand>
</feature>
<comment type="pathway">
    <text evidence="5">Isoprenoid biosynthesis; isopentenyl diphosphate biosynthesis via DXP pathway; isopentenyl diphosphate from 1-deoxy-D-xylulose 5-phosphate: step 6/6.</text>
</comment>
<dbReference type="GO" id="GO:0051539">
    <property type="term" value="F:4 iron, 4 sulfur cluster binding"/>
    <property type="evidence" value="ECO:0007669"/>
    <property type="project" value="UniProtKB-UniRule"/>
</dbReference>
<keyword evidence="4 5" id="KW-0411">Iron-sulfur</keyword>
<sequence>MKKILIADDAGFCFGVKRAMNIAWNEVTSTENEKIYALGPLIHNKQAVAKYEEKGLVTVDEIGQIEDQSSKMIIRSHGVAKKIYDEAENHGLEVVDTTCPFVKKIHTLAKKAYNEGKQVIILGDASHPEIIGINGWCQNSAIIFKTLEQFKEIDLDKSKEYLVVSQTTMNEKEFEKIVEYIDKLDMNINIENTICSATRVRQNSARKIASQVDAMVVIGGRHSSNTQKLVKICSESVDTYAVETKKELEGVSFDTYEIIGVTAGASTPDWIIEEVIDYLSSL</sequence>